<dbReference type="PANTHER" id="PTHR34589:SF1">
    <property type="entry name" value="SPINDLIN INTERACTOR AND REPRESSOR OF CHROMATIN-BINDING PROTEIN"/>
    <property type="match status" value="1"/>
</dbReference>
<dbReference type="Proteomes" id="UP000694545">
    <property type="component" value="Unplaced"/>
</dbReference>
<organism evidence="3 4">
    <name type="scientific">Varanus komodoensis</name>
    <name type="common">Komodo dragon</name>
    <dbReference type="NCBI Taxonomy" id="61221"/>
    <lineage>
        <taxon>Eukaryota</taxon>
        <taxon>Metazoa</taxon>
        <taxon>Chordata</taxon>
        <taxon>Craniata</taxon>
        <taxon>Vertebrata</taxon>
        <taxon>Euteleostomi</taxon>
        <taxon>Lepidosauria</taxon>
        <taxon>Squamata</taxon>
        <taxon>Bifurcata</taxon>
        <taxon>Unidentata</taxon>
        <taxon>Episquamata</taxon>
        <taxon>Toxicofera</taxon>
        <taxon>Anguimorpha</taxon>
        <taxon>Paleoanguimorpha</taxon>
        <taxon>Varanoidea</taxon>
        <taxon>Varanidae</taxon>
        <taxon>Varanus</taxon>
    </lineage>
</organism>
<sequence length="245" mass="26192">GWVVDEESRLLHGSCRPAPFLAPGEPPVARVGPEEPGGSWRQEYLIAERAGRRQPVCMVCGGLLSASGPAAARRHIQRHHAHSLGFSPEEKRNILEAWSEGAVLPAAEPPPRPAGKPRRAKRPAEIEVLLDSEEQPASRKRGQPKARCGECRGWRGPGESPLGRKEWLSECGVPGSAPAEIRIFTDGTFPAGFALKLYCRTQPGRLCFGAGGEGSPSCPPGLRGPLNVPGIELETELGSAKARTV</sequence>
<evidence type="ECO:0000313" key="3">
    <source>
        <dbReference type="Ensembl" id="ENSVKKP00000009390.1"/>
    </source>
</evidence>
<dbReference type="Ensembl" id="ENSVKKT00000009625.1">
    <property type="protein sequence ID" value="ENSVKKP00000009390.1"/>
    <property type="gene ID" value="ENSVKKG00000006645.1"/>
</dbReference>
<dbReference type="OMA" id="ARCGECR"/>
<dbReference type="AlphaFoldDB" id="A0A8D2J4Y9"/>
<dbReference type="PANTHER" id="PTHR34589">
    <property type="entry name" value="SIMILAR TO RIKEN CDNA 2700081O15"/>
    <property type="match status" value="1"/>
</dbReference>
<dbReference type="GO" id="GO:0045892">
    <property type="term" value="P:negative regulation of DNA-templated transcription"/>
    <property type="evidence" value="ECO:0007669"/>
    <property type="project" value="TreeGrafter"/>
</dbReference>
<dbReference type="Pfam" id="PF18658">
    <property type="entry name" value="zf-C2H2_12"/>
    <property type="match status" value="1"/>
</dbReference>
<name>A0A8D2J4Y9_VARKO</name>
<evidence type="ECO:0000259" key="2">
    <source>
        <dbReference type="Pfam" id="PF18658"/>
    </source>
</evidence>
<protein>
    <recommendedName>
        <fullName evidence="2">SPIN-DOC-like zinc-finger domain-containing protein</fullName>
    </recommendedName>
</protein>
<feature type="region of interest" description="Disordered" evidence="1">
    <location>
        <begin position="127"/>
        <end position="148"/>
    </location>
</feature>
<evidence type="ECO:0000313" key="4">
    <source>
        <dbReference type="Proteomes" id="UP000694545"/>
    </source>
</evidence>
<dbReference type="InterPro" id="IPR040647">
    <property type="entry name" value="SPIN-DOC_Znf-C2H2"/>
</dbReference>
<dbReference type="InterPro" id="IPR052675">
    <property type="entry name" value="ZnF_transloc-Spindlin_int"/>
</dbReference>
<feature type="domain" description="SPIN-DOC-like zinc-finger" evidence="2">
    <location>
        <begin position="39"/>
        <end position="100"/>
    </location>
</feature>
<evidence type="ECO:0000256" key="1">
    <source>
        <dbReference type="SAM" id="MobiDB-lite"/>
    </source>
</evidence>
<keyword evidence="4" id="KW-1185">Reference proteome</keyword>
<reference evidence="3" key="2">
    <citation type="submission" date="2025-09" db="UniProtKB">
        <authorList>
            <consortium name="Ensembl"/>
        </authorList>
    </citation>
    <scope>IDENTIFICATION</scope>
</reference>
<proteinExistence type="predicted"/>
<accession>A0A8D2J4Y9</accession>
<reference evidence="3" key="1">
    <citation type="submission" date="2025-08" db="UniProtKB">
        <authorList>
            <consortium name="Ensembl"/>
        </authorList>
    </citation>
    <scope>IDENTIFICATION</scope>
</reference>